<keyword evidence="3" id="KW-1185">Reference proteome</keyword>
<reference evidence="3" key="1">
    <citation type="submission" date="2017-07" db="EMBL/GenBank/DDBJ databases">
        <title>Comparative genome mining reveals phylogenetic distribution patterns of secondary metabolites in Amycolatopsis.</title>
        <authorList>
            <person name="Adamek M."/>
            <person name="Alanjary M."/>
            <person name="Sales-Ortells H."/>
            <person name="Goodfellow M."/>
            <person name="Bull A.T."/>
            <person name="Kalinowski J."/>
            <person name="Ziemert N."/>
        </authorList>
    </citation>
    <scope>NUCLEOTIDE SEQUENCE [LARGE SCALE GENOMIC DNA]</scope>
    <source>
        <strain evidence="3">H5</strain>
    </source>
</reference>
<comment type="caution">
    <text evidence="2">The sequence shown here is derived from an EMBL/GenBank/DDBJ whole genome shotgun (WGS) entry which is preliminary data.</text>
</comment>
<feature type="region of interest" description="Disordered" evidence="1">
    <location>
        <begin position="1"/>
        <end position="23"/>
    </location>
</feature>
<feature type="region of interest" description="Disordered" evidence="1">
    <location>
        <begin position="560"/>
        <end position="587"/>
    </location>
</feature>
<dbReference type="EMBL" id="NMUL01000047">
    <property type="protein sequence ID" value="OXM61380.1"/>
    <property type="molecule type" value="Genomic_DNA"/>
</dbReference>
<evidence type="ECO:0000313" key="2">
    <source>
        <dbReference type="EMBL" id="OXM61380.1"/>
    </source>
</evidence>
<dbReference type="AlphaFoldDB" id="A0A229SRL1"/>
<name>A0A229SRL1_9PSEU</name>
<dbReference type="Proteomes" id="UP000215199">
    <property type="component" value="Unassembled WGS sequence"/>
</dbReference>
<organism evidence="2 3">
    <name type="scientific">Amycolatopsis vastitatis</name>
    <dbReference type="NCBI Taxonomy" id="1905142"/>
    <lineage>
        <taxon>Bacteria</taxon>
        <taxon>Bacillati</taxon>
        <taxon>Actinomycetota</taxon>
        <taxon>Actinomycetes</taxon>
        <taxon>Pseudonocardiales</taxon>
        <taxon>Pseudonocardiaceae</taxon>
        <taxon>Amycolatopsis</taxon>
    </lineage>
</organism>
<protein>
    <submittedName>
        <fullName evidence="2">Uncharacterized protein</fullName>
    </submittedName>
</protein>
<sequence length="688" mass="76363">MEDSQGIDEPNLGDNPFPGADKPDWTERLAKAISARTGMPIEHAWSIAVYVVRPKDYLRRHGTEYVLVDSAISEDDGLVVFTAQMHGFAGTAGEYNERIRTSFDSPLSATADPNYVLPRLITFFTPNGERAPVLTTADPVDMDRQALLFERMETALTEADGERGYRLRDDIAIFGQKETTLHAVFLRQIAEPQDGGTTVRAVPDLTAIKGANRSRARLDLFGLKAYDIVFGINPYRLMGIERDYKTADPTKWVPVFAKLLKEAYSNPDHPGHQRAQEAANVATVEVGVIIGAGSLEGFHARVFDPNRVDHRRPPLDYALSEKAASDLRAVLRMLNTEGLITEADRAWLSGESRDPHETPGEPIVDRRDRRDRALFAIMFPSDDVDRLRLRRTLGEPAPSQTGRRHVDARTRMISAVISDSYIHHWNPRVLDGVMNTSAIKTESFSSTETWRELLTAAEDDLEALKRFVLTRGMHWLAEHKIVEADRGSVGAQTEDPESETRRIRRTQTSIRDALLLAPARTIGLMRELARAANAQERPRQVDIDGVPVDDTEASKAWFDTAFPKTSRRKTGDDTKPTDNPQTPPPTPGQLLLEARIALGEALLKVLPQAHVTTLGLARAAAEAAEKADTTALQEEMTDQLKLYNEALAAMKKDQKTLAAALSVLQQPGADPSDFESASDEFLTRQVDE</sequence>
<evidence type="ECO:0000256" key="1">
    <source>
        <dbReference type="SAM" id="MobiDB-lite"/>
    </source>
</evidence>
<proteinExistence type="predicted"/>
<accession>A0A229SRL1</accession>
<feature type="region of interest" description="Disordered" evidence="1">
    <location>
        <begin position="667"/>
        <end position="688"/>
    </location>
</feature>
<evidence type="ECO:0000313" key="3">
    <source>
        <dbReference type="Proteomes" id="UP000215199"/>
    </source>
</evidence>
<gene>
    <name evidence="2" type="ORF">CF165_38555</name>
</gene>